<name>A0A4C1W9Z4_EUMVA</name>
<dbReference type="AlphaFoldDB" id="A0A4C1W9Z4"/>
<evidence type="ECO:0000313" key="1">
    <source>
        <dbReference type="EMBL" id="GBP47339.1"/>
    </source>
</evidence>
<protein>
    <submittedName>
        <fullName evidence="1">Uncharacterized protein</fullName>
    </submittedName>
</protein>
<organism evidence="1 2">
    <name type="scientific">Eumeta variegata</name>
    <name type="common">Bagworm moth</name>
    <name type="synonym">Eumeta japonica</name>
    <dbReference type="NCBI Taxonomy" id="151549"/>
    <lineage>
        <taxon>Eukaryota</taxon>
        <taxon>Metazoa</taxon>
        <taxon>Ecdysozoa</taxon>
        <taxon>Arthropoda</taxon>
        <taxon>Hexapoda</taxon>
        <taxon>Insecta</taxon>
        <taxon>Pterygota</taxon>
        <taxon>Neoptera</taxon>
        <taxon>Endopterygota</taxon>
        <taxon>Lepidoptera</taxon>
        <taxon>Glossata</taxon>
        <taxon>Ditrysia</taxon>
        <taxon>Tineoidea</taxon>
        <taxon>Psychidae</taxon>
        <taxon>Oiketicinae</taxon>
        <taxon>Eumeta</taxon>
    </lineage>
</organism>
<evidence type="ECO:0000313" key="2">
    <source>
        <dbReference type="Proteomes" id="UP000299102"/>
    </source>
</evidence>
<dbReference type="Proteomes" id="UP000299102">
    <property type="component" value="Unassembled WGS sequence"/>
</dbReference>
<keyword evidence="2" id="KW-1185">Reference proteome</keyword>
<sequence length="263" mass="28811">MRTSLTPPRMHTYTATERIISEILIRVEGFSRPLKLPMEQSGANSIPEQTDTLIRSYLDIGTLTTMRKSAMNSRINELSAICQLTIENIKKLDCQAQTFTERLNCGVPSELKTRYLECMRELDDYIYIITEFNFTFQSILGKLVLGFTAAQNFLARIANSLVSIIEIIYMSCFRSSAVDDGFGFVVSGMLRGSAAGRASSPKDDPDFTLLLKGVGDGFRPSGVGVGEGVTSALSLFLLVFFVAADATALSSFSTTPQCKTTEG</sequence>
<accession>A0A4C1W9Z4</accession>
<dbReference type="OrthoDB" id="10052065at2759"/>
<reference evidence="1 2" key="1">
    <citation type="journal article" date="2019" name="Commun. Biol.">
        <title>The bagworm genome reveals a unique fibroin gene that provides high tensile strength.</title>
        <authorList>
            <person name="Kono N."/>
            <person name="Nakamura H."/>
            <person name="Ohtoshi R."/>
            <person name="Tomita M."/>
            <person name="Numata K."/>
            <person name="Arakawa K."/>
        </authorList>
    </citation>
    <scope>NUCLEOTIDE SEQUENCE [LARGE SCALE GENOMIC DNA]</scope>
</reference>
<gene>
    <name evidence="1" type="ORF">EVAR_38940_1</name>
</gene>
<proteinExistence type="predicted"/>
<comment type="caution">
    <text evidence="1">The sequence shown here is derived from an EMBL/GenBank/DDBJ whole genome shotgun (WGS) entry which is preliminary data.</text>
</comment>
<dbReference type="EMBL" id="BGZK01000500">
    <property type="protein sequence ID" value="GBP47339.1"/>
    <property type="molecule type" value="Genomic_DNA"/>
</dbReference>